<accession>X1AIW3</accession>
<protein>
    <recommendedName>
        <fullName evidence="1">Methyltransferase type 11 domain-containing protein</fullName>
    </recommendedName>
</protein>
<organism evidence="2">
    <name type="scientific">marine sediment metagenome</name>
    <dbReference type="NCBI Taxonomy" id="412755"/>
    <lineage>
        <taxon>unclassified sequences</taxon>
        <taxon>metagenomes</taxon>
        <taxon>ecological metagenomes</taxon>
    </lineage>
</organism>
<feature type="domain" description="Methyltransferase type 11" evidence="1">
    <location>
        <begin position="63"/>
        <end position="155"/>
    </location>
</feature>
<dbReference type="PANTHER" id="PTHR43460:SF1">
    <property type="entry name" value="METHYLTRANSFERASE TYPE 11 DOMAIN-CONTAINING PROTEIN"/>
    <property type="match status" value="1"/>
</dbReference>
<comment type="caution">
    <text evidence="2">The sequence shown here is derived from an EMBL/GenBank/DDBJ whole genome shotgun (WGS) entry which is preliminary data.</text>
</comment>
<dbReference type="InterPro" id="IPR052939">
    <property type="entry name" value="23S_rRNA_MeTrnsfrase_RlmA"/>
</dbReference>
<dbReference type="Pfam" id="PF08241">
    <property type="entry name" value="Methyltransf_11"/>
    <property type="match status" value="1"/>
</dbReference>
<proteinExistence type="predicted"/>
<reference evidence="2" key="1">
    <citation type="journal article" date="2014" name="Front. Microbiol.">
        <title>High frequency of phylogenetically diverse reductive dehalogenase-homologous genes in deep subseafloor sedimentary metagenomes.</title>
        <authorList>
            <person name="Kawai M."/>
            <person name="Futagami T."/>
            <person name="Toyoda A."/>
            <person name="Takaki Y."/>
            <person name="Nishi S."/>
            <person name="Hori S."/>
            <person name="Arai W."/>
            <person name="Tsubouchi T."/>
            <person name="Morono Y."/>
            <person name="Uchiyama I."/>
            <person name="Ito T."/>
            <person name="Fujiyama A."/>
            <person name="Inagaki F."/>
            <person name="Takami H."/>
        </authorList>
    </citation>
    <scope>NUCLEOTIDE SEQUENCE</scope>
    <source>
        <strain evidence="2">Expedition CK06-06</strain>
    </source>
</reference>
<dbReference type="SUPFAM" id="SSF53335">
    <property type="entry name" value="S-adenosyl-L-methionine-dependent methyltransferases"/>
    <property type="match status" value="1"/>
</dbReference>
<dbReference type="InterPro" id="IPR013216">
    <property type="entry name" value="Methyltransf_11"/>
</dbReference>
<gene>
    <name evidence="2" type="ORF">S01H4_10976</name>
</gene>
<evidence type="ECO:0000259" key="1">
    <source>
        <dbReference type="Pfam" id="PF08241"/>
    </source>
</evidence>
<sequence length="260" mass="30181">MNVNKDRDLKDLFDHYIDEACKQTFSGWDFSYLTASKRMHEKPLKWNYFNILKPFLLKASCMLDMGTGGGEVLSTLSPLPPEVFATESYKPNIRIAKKKLESLGVTVIGLEEEKEPPFNSNLPFEDEHFDLIINRHEGYYPKELKRILKVNGIFITQQVGSISVLNLLQFLNQKTMSVANWNLKSAINELESHNFRIIASGEDVGFIRFYDIGAIVYYLKAIPWLIEGFNVKSYKEELWDIHLKIAKEGYFDVLYHCFYL</sequence>
<dbReference type="AlphaFoldDB" id="X1AIW3"/>
<dbReference type="EMBL" id="BART01004329">
    <property type="protein sequence ID" value="GAG69607.1"/>
    <property type="molecule type" value="Genomic_DNA"/>
</dbReference>
<dbReference type="InterPro" id="IPR029063">
    <property type="entry name" value="SAM-dependent_MTases_sf"/>
</dbReference>
<dbReference type="CDD" id="cd02440">
    <property type="entry name" value="AdoMet_MTases"/>
    <property type="match status" value="1"/>
</dbReference>
<dbReference type="GO" id="GO:0008757">
    <property type="term" value="F:S-adenosylmethionine-dependent methyltransferase activity"/>
    <property type="evidence" value="ECO:0007669"/>
    <property type="project" value="InterPro"/>
</dbReference>
<name>X1AIW3_9ZZZZ</name>
<dbReference type="PANTHER" id="PTHR43460">
    <property type="entry name" value="METHYLTRANSFERASE"/>
    <property type="match status" value="1"/>
</dbReference>
<dbReference type="Gene3D" id="3.40.50.150">
    <property type="entry name" value="Vaccinia Virus protein VP39"/>
    <property type="match status" value="1"/>
</dbReference>
<evidence type="ECO:0000313" key="2">
    <source>
        <dbReference type="EMBL" id="GAG69607.1"/>
    </source>
</evidence>